<evidence type="ECO:0000313" key="1">
    <source>
        <dbReference type="EMBL" id="CAC5416775.1"/>
    </source>
</evidence>
<keyword evidence="2" id="KW-1185">Reference proteome</keyword>
<organism evidence="1 2">
    <name type="scientific">Mytilus coruscus</name>
    <name type="common">Sea mussel</name>
    <dbReference type="NCBI Taxonomy" id="42192"/>
    <lineage>
        <taxon>Eukaryota</taxon>
        <taxon>Metazoa</taxon>
        <taxon>Spiralia</taxon>
        <taxon>Lophotrochozoa</taxon>
        <taxon>Mollusca</taxon>
        <taxon>Bivalvia</taxon>
        <taxon>Autobranchia</taxon>
        <taxon>Pteriomorphia</taxon>
        <taxon>Mytilida</taxon>
        <taxon>Mytiloidea</taxon>
        <taxon>Mytilidae</taxon>
        <taxon>Mytilinae</taxon>
        <taxon>Mytilus</taxon>
    </lineage>
</organism>
<dbReference type="OrthoDB" id="10515953at2759"/>
<reference evidence="1 2" key="1">
    <citation type="submission" date="2020-06" db="EMBL/GenBank/DDBJ databases">
        <authorList>
            <person name="Li R."/>
            <person name="Bekaert M."/>
        </authorList>
    </citation>
    <scope>NUCLEOTIDE SEQUENCE [LARGE SCALE GENOMIC DNA]</scope>
    <source>
        <strain evidence="2">wild</strain>
    </source>
</reference>
<dbReference type="EMBL" id="CACVKT020008684">
    <property type="protein sequence ID" value="CAC5416775.1"/>
    <property type="molecule type" value="Genomic_DNA"/>
</dbReference>
<protein>
    <submittedName>
        <fullName evidence="1">Uncharacterized protein</fullName>
    </submittedName>
</protein>
<sequence length="311" mass="36616">MIRWNGNIAKCINPKFIQMEHTTGAFIPSESHRGETLQRNMPSLTNFFDKVWYFVSSAVLYKSYGNQEYQEEDEDEESDDDNDLYICGLCKCEMTCLLKFVRHKRRCKRNRQGVDASHPDENFEGTGSGEYNVEIIIENVNDEWTENAVKKKMKLQKQSRVGFRLTHKEKGSLNLWTKISAMMLKDEDIFMRCLEQFLTMILRQFPLEIQTYAEIRINITIVEWYKDLVVDDYVMDETNEPDEKHEFQRETNVKQLVAAIDFGTTYSGYAHCLRSDYMSDKKKLELKFPDWKIGDGRASYIVVLFDTYFSS</sequence>
<dbReference type="Proteomes" id="UP000507470">
    <property type="component" value="Unassembled WGS sequence"/>
</dbReference>
<evidence type="ECO:0000313" key="2">
    <source>
        <dbReference type="Proteomes" id="UP000507470"/>
    </source>
</evidence>
<proteinExistence type="predicted"/>
<name>A0A6J8EB18_MYTCO</name>
<dbReference type="AlphaFoldDB" id="A0A6J8EB18"/>
<gene>
    <name evidence="1" type="ORF">MCOR_49360</name>
</gene>
<accession>A0A6J8EB18</accession>